<dbReference type="GO" id="GO:0003677">
    <property type="term" value="F:DNA binding"/>
    <property type="evidence" value="ECO:0007669"/>
    <property type="project" value="UniProtKB-KW"/>
</dbReference>
<dbReference type="GO" id="GO:0005634">
    <property type="term" value="C:nucleus"/>
    <property type="evidence" value="ECO:0007669"/>
    <property type="project" value="TreeGrafter"/>
</dbReference>
<feature type="compositionally biased region" description="Polar residues" evidence="6">
    <location>
        <begin position="278"/>
        <end position="287"/>
    </location>
</feature>
<feature type="compositionally biased region" description="Basic and acidic residues" evidence="6">
    <location>
        <begin position="407"/>
        <end position="430"/>
    </location>
</feature>
<dbReference type="CDD" id="cd02859">
    <property type="entry name" value="E_set_AMPKbeta_like_N"/>
    <property type="match status" value="1"/>
</dbReference>
<evidence type="ECO:0000256" key="4">
    <source>
        <dbReference type="ARBA" id="ARBA00055299"/>
    </source>
</evidence>
<keyword evidence="1" id="KW-0597">Phosphoprotein</keyword>
<dbReference type="Proteomes" id="UP001162087">
    <property type="component" value="Chromosome 8"/>
</dbReference>
<feature type="compositionally biased region" description="Basic and acidic residues" evidence="6">
    <location>
        <begin position="453"/>
        <end position="467"/>
    </location>
</feature>
<dbReference type="GeneID" id="80924542"/>
<protein>
    <recommendedName>
        <fullName evidence="5">Cruciform DNA-recognizing protein 1</fullName>
    </recommendedName>
</protein>
<evidence type="ECO:0000259" key="7">
    <source>
        <dbReference type="Pfam" id="PF16561"/>
    </source>
</evidence>
<feature type="region of interest" description="Disordered" evidence="6">
    <location>
        <begin position="382"/>
        <end position="538"/>
    </location>
</feature>
<feature type="compositionally biased region" description="Acidic residues" evidence="6">
    <location>
        <begin position="228"/>
        <end position="238"/>
    </location>
</feature>
<keyword evidence="2" id="KW-0238">DNA-binding</keyword>
<dbReference type="GO" id="GO:0007165">
    <property type="term" value="P:signal transduction"/>
    <property type="evidence" value="ECO:0007669"/>
    <property type="project" value="TreeGrafter"/>
</dbReference>
<feature type="region of interest" description="Disordered" evidence="6">
    <location>
        <begin position="177"/>
        <end position="301"/>
    </location>
</feature>
<comment type="function">
    <text evidence="4">Cruciform DNA-binding protein which exerts an enhancing effect on the cleavage of cruciform DNA (X-DNA) by endonuclease VII from bacteriophage T4.</text>
</comment>
<evidence type="ECO:0000256" key="3">
    <source>
        <dbReference type="ARBA" id="ARBA00038216"/>
    </source>
</evidence>
<evidence type="ECO:0000256" key="2">
    <source>
        <dbReference type="ARBA" id="ARBA00023125"/>
    </source>
</evidence>
<dbReference type="EMBL" id="OX365903">
    <property type="protein sequence ID" value="CAI4063985.1"/>
    <property type="molecule type" value="Genomic_DNA"/>
</dbReference>
<evidence type="ECO:0000256" key="1">
    <source>
        <dbReference type="ARBA" id="ARBA00022553"/>
    </source>
</evidence>
<sequence>MLHHFLSFLMKCVTLPKESGVAQIVETRSHRQINNSGKDKDKVLRHLFLLLLYTNKESIKHTTKSNRIVKMSEDLVFDYTFSWPAGPEDVILTGTFDDWRGTLPLVKTAKGNFEITMPVKLADKNYKFQFKFIVDGVWCVSDSYKKEHVSEGIENNFLEITDLVETQEVVGASRIPEAGGLLCGKPSRAAGPPSTSNRKKGKRNNKKRRSKLKKKNSKGNRKSSESLDGGEEEKEGEDGMTGTTTEDITGTSREETPLAEPVDTSNEAPGNFHILPIDQNTSTTQSNNLIGGPGPVLVPNPNEIKEFSEIRDVDAKELNERLNKKIQVPEPAVEPSVDAPAVAKAAELPQTDEPVAEIETNASKVQDPASQLGTVTSVKALATPKAQMPIRKSSQDEPVGETVQLELVEKHEPTGDAVDTFKETEGKLEQEEVFTLDPGATKDSKPVLAEYPQGERKKSPAVSEEKEKKKKKKRQEGKCSKEIKRSESTSEKKRSTKESKKVPVKPLKKQTASPLSSTSEEPKKKKTGFFGKLKKLFK</sequence>
<dbReference type="Pfam" id="PF16561">
    <property type="entry name" value="AMPK1_CBM"/>
    <property type="match status" value="1"/>
</dbReference>
<evidence type="ECO:0000313" key="9">
    <source>
        <dbReference type="Proteomes" id="UP001162087"/>
    </source>
</evidence>
<dbReference type="Gene3D" id="2.60.40.10">
    <property type="entry name" value="Immunoglobulins"/>
    <property type="match status" value="1"/>
</dbReference>
<dbReference type="FunFam" id="2.60.40.10:FF:001765">
    <property type="entry name" value="Cruciform DNA-recognizing protein 1"/>
    <property type="match status" value="1"/>
</dbReference>
<dbReference type="InterPro" id="IPR032640">
    <property type="entry name" value="AMPK1_CBM"/>
</dbReference>
<dbReference type="PANTHER" id="PTHR10343">
    <property type="entry name" value="5'-AMP-ACTIVATED PROTEIN KINASE , BETA SUBUNIT"/>
    <property type="match status" value="1"/>
</dbReference>
<feature type="domain" description="AMP-activated protein kinase glycogen-binding" evidence="7">
    <location>
        <begin position="79"/>
        <end position="161"/>
    </location>
</feature>
<dbReference type="AlphaFoldDB" id="A0AA35JJU0"/>
<dbReference type="InterPro" id="IPR014756">
    <property type="entry name" value="Ig_E-set"/>
</dbReference>
<feature type="compositionally biased region" description="Basic and acidic residues" evidence="6">
    <location>
        <begin position="476"/>
        <end position="501"/>
    </location>
</feature>
<comment type="similarity">
    <text evidence="3">Belongs to the CRP1/MDG1 family.</text>
</comment>
<accession>A0AA35JJU0</accession>
<evidence type="ECO:0000256" key="5">
    <source>
        <dbReference type="ARBA" id="ARBA00069762"/>
    </source>
</evidence>
<name>A0AA35JJU0_SACK1</name>
<dbReference type="SUPFAM" id="SSF81296">
    <property type="entry name" value="E set domains"/>
    <property type="match status" value="1"/>
</dbReference>
<feature type="compositionally biased region" description="Basic residues" evidence="6">
    <location>
        <begin position="197"/>
        <end position="221"/>
    </location>
</feature>
<dbReference type="GO" id="GO:0031588">
    <property type="term" value="C:nucleotide-activated protein kinase complex"/>
    <property type="evidence" value="ECO:0007669"/>
    <property type="project" value="TreeGrafter"/>
</dbReference>
<proteinExistence type="inferred from homology"/>
<gene>
    <name evidence="8" type="primary">SKDI08G1930</name>
    <name evidence="8" type="ORF">SKDI_08G1930</name>
</gene>
<feature type="compositionally biased region" description="Basic residues" evidence="6">
    <location>
        <begin position="524"/>
        <end position="538"/>
    </location>
</feature>
<dbReference type="InterPro" id="IPR050827">
    <property type="entry name" value="CRP1_MDG1_kinase"/>
</dbReference>
<dbReference type="PANTHER" id="PTHR10343:SF81">
    <property type="entry name" value="CRUCIFORM DNA-RECOGNIZING PROTEIN 1-RELATED"/>
    <property type="match status" value="1"/>
</dbReference>
<feature type="compositionally biased region" description="Low complexity" evidence="6">
    <location>
        <begin position="240"/>
        <end position="251"/>
    </location>
</feature>
<dbReference type="GO" id="GO:0005737">
    <property type="term" value="C:cytoplasm"/>
    <property type="evidence" value="ECO:0007669"/>
    <property type="project" value="TreeGrafter"/>
</dbReference>
<dbReference type="RefSeq" id="XP_056088242.1">
    <property type="nucleotide sequence ID" value="XM_056228530.1"/>
</dbReference>
<organism evidence="8 9">
    <name type="scientific">Saccharomyces kudriavzevii (strain ATCC MYA-4449 / AS 2.2408 / CBS 8840 / NBRC 1802 / NCYC 2889)</name>
    <name type="common">Yeast</name>
    <dbReference type="NCBI Taxonomy" id="226230"/>
    <lineage>
        <taxon>Eukaryota</taxon>
        <taxon>Fungi</taxon>
        <taxon>Dikarya</taxon>
        <taxon>Ascomycota</taxon>
        <taxon>Saccharomycotina</taxon>
        <taxon>Saccharomycetes</taxon>
        <taxon>Saccharomycetales</taxon>
        <taxon>Saccharomycetaceae</taxon>
        <taxon>Saccharomyces</taxon>
    </lineage>
</organism>
<dbReference type="GO" id="GO:0019901">
    <property type="term" value="F:protein kinase binding"/>
    <property type="evidence" value="ECO:0007669"/>
    <property type="project" value="TreeGrafter"/>
</dbReference>
<dbReference type="InterPro" id="IPR013783">
    <property type="entry name" value="Ig-like_fold"/>
</dbReference>
<keyword evidence="9" id="KW-1185">Reference proteome</keyword>
<evidence type="ECO:0000313" key="8">
    <source>
        <dbReference type="EMBL" id="CAI4063985.1"/>
    </source>
</evidence>
<evidence type="ECO:0000256" key="6">
    <source>
        <dbReference type="SAM" id="MobiDB-lite"/>
    </source>
</evidence>
<reference evidence="8" key="1">
    <citation type="submission" date="2022-10" db="EMBL/GenBank/DDBJ databases">
        <authorList>
            <person name="Byrne P K."/>
        </authorList>
    </citation>
    <scope>NUCLEOTIDE SEQUENCE</scope>
    <source>
        <strain evidence="8">IFO1802</strain>
    </source>
</reference>